<dbReference type="RefSeq" id="WP_115308668.1">
    <property type="nucleotide sequence ID" value="NZ_CP091516.1"/>
</dbReference>
<dbReference type="InterPro" id="IPR029058">
    <property type="entry name" value="AB_hydrolase_fold"/>
</dbReference>
<dbReference type="Gene3D" id="3.40.50.1820">
    <property type="entry name" value="alpha/beta hydrolase"/>
    <property type="match status" value="1"/>
</dbReference>
<evidence type="ECO:0000313" key="2">
    <source>
        <dbReference type="Proteomes" id="UP000254293"/>
    </source>
</evidence>
<accession>A0A377R1M7</accession>
<protein>
    <submittedName>
        <fullName evidence="1">Predicted esterase of the alpha/beta hydrolase fold</fullName>
    </submittedName>
</protein>
<proteinExistence type="predicted"/>
<dbReference type="OrthoDB" id="8604256at2"/>
<keyword evidence="2" id="KW-1185">Reference proteome</keyword>
<dbReference type="EMBL" id="UGJJ01000002">
    <property type="protein sequence ID" value="STR02780.1"/>
    <property type="molecule type" value="Genomic_DNA"/>
</dbReference>
<dbReference type="SUPFAM" id="SSF53474">
    <property type="entry name" value="alpha/beta-Hydrolases"/>
    <property type="match status" value="1"/>
</dbReference>
<name>A0A377R1M7_9NEIS</name>
<dbReference type="Proteomes" id="UP000254293">
    <property type="component" value="Unassembled WGS sequence"/>
</dbReference>
<sequence length="177" mass="19596">MHSHELEDLTLLLVRDTDEAEMWIDRWAVSYPTVRTAAAARIQSISAWQNTVQQAWDTVHSRNAAIVAHGAGVSAVLAWLYRADMAALRRVRNIILAAPLAAAFPDDAEHTLQRARCPCPAALVIGQNDPDCPPDWAQQLAARIRATPIPAPQSGRLNGQMQGWQWGMKLMQEMLLS</sequence>
<reference evidence="1 2" key="1">
    <citation type="submission" date="2018-06" db="EMBL/GenBank/DDBJ databases">
        <authorList>
            <consortium name="Pathogen Informatics"/>
            <person name="Doyle S."/>
        </authorList>
    </citation>
    <scope>NUCLEOTIDE SEQUENCE [LARGE SCALE GENOMIC DNA]</scope>
    <source>
        <strain evidence="1 2">NCTC13336</strain>
    </source>
</reference>
<evidence type="ECO:0000313" key="1">
    <source>
        <dbReference type="EMBL" id="STR02780.1"/>
    </source>
</evidence>
<keyword evidence="1" id="KW-0378">Hydrolase</keyword>
<dbReference type="AlphaFoldDB" id="A0A377R1M7"/>
<gene>
    <name evidence="1" type="ORF">NCTC13336_01660</name>
</gene>
<dbReference type="InterPro" id="IPR010662">
    <property type="entry name" value="RBBP9/YdeN"/>
</dbReference>
<dbReference type="GO" id="GO:0016787">
    <property type="term" value="F:hydrolase activity"/>
    <property type="evidence" value="ECO:0007669"/>
    <property type="project" value="UniProtKB-KW"/>
</dbReference>
<dbReference type="Pfam" id="PF06821">
    <property type="entry name" value="Ser_hydrolase"/>
    <property type="match status" value="1"/>
</dbReference>
<organism evidence="1 2">
    <name type="scientific">Kingella potus</name>
    <dbReference type="NCBI Taxonomy" id="265175"/>
    <lineage>
        <taxon>Bacteria</taxon>
        <taxon>Pseudomonadati</taxon>
        <taxon>Pseudomonadota</taxon>
        <taxon>Betaproteobacteria</taxon>
        <taxon>Neisseriales</taxon>
        <taxon>Neisseriaceae</taxon>
        <taxon>Kingella</taxon>
    </lineage>
</organism>